<dbReference type="PANTHER" id="PTHR45707">
    <property type="entry name" value="C2 CALCIUM/LIPID-BINDING PLANT PHOSPHORIBOSYLTRANSFERASE FAMILY PROTEIN"/>
    <property type="match status" value="1"/>
</dbReference>
<dbReference type="SUPFAM" id="SSF56112">
    <property type="entry name" value="Protein kinase-like (PK-like)"/>
    <property type="match status" value="1"/>
</dbReference>
<dbReference type="Pfam" id="PF00635">
    <property type="entry name" value="Motile_Sperm"/>
    <property type="match status" value="1"/>
</dbReference>
<dbReference type="Pfam" id="PF00069">
    <property type="entry name" value="Pkinase"/>
    <property type="match status" value="1"/>
</dbReference>
<dbReference type="Gene3D" id="3.30.200.20">
    <property type="entry name" value="Phosphorylase Kinase, domain 1"/>
    <property type="match status" value="1"/>
</dbReference>
<dbReference type="InterPro" id="IPR011009">
    <property type="entry name" value="Kinase-like_dom_sf"/>
</dbReference>
<feature type="domain" description="MSP" evidence="8">
    <location>
        <begin position="329"/>
        <end position="450"/>
    </location>
</feature>
<dbReference type="FunFam" id="1.10.510.10:FF:000870">
    <property type="entry name" value="OSJNBa0016N04.16-like protein"/>
    <property type="match status" value="1"/>
</dbReference>
<dbReference type="InterPro" id="IPR008962">
    <property type="entry name" value="PapD-like_sf"/>
</dbReference>
<evidence type="ECO:0000256" key="2">
    <source>
        <dbReference type="ARBA" id="ARBA00022741"/>
    </source>
</evidence>
<accession>A0AAQ3UUD8</accession>
<dbReference type="PANTHER" id="PTHR45707:SF46">
    <property type="entry name" value="PROTEIN KINASE DOMAIN-CONTAINING PROTEIN"/>
    <property type="match status" value="1"/>
</dbReference>
<dbReference type="EMBL" id="CP144754">
    <property type="protein sequence ID" value="WVZ97774.1"/>
    <property type="molecule type" value="Genomic_DNA"/>
</dbReference>
<evidence type="ECO:0008006" key="11">
    <source>
        <dbReference type="Google" id="ProtNLM"/>
    </source>
</evidence>
<evidence type="ECO:0000256" key="1">
    <source>
        <dbReference type="ARBA" id="ARBA00022679"/>
    </source>
</evidence>
<evidence type="ECO:0000259" key="7">
    <source>
        <dbReference type="PROSITE" id="PS50011"/>
    </source>
</evidence>
<dbReference type="InterPro" id="IPR017441">
    <property type="entry name" value="Protein_kinase_ATP_BS"/>
</dbReference>
<dbReference type="InterPro" id="IPR008271">
    <property type="entry name" value="Ser/Thr_kinase_AS"/>
</dbReference>
<dbReference type="InterPro" id="IPR000535">
    <property type="entry name" value="MSP_dom"/>
</dbReference>
<sequence>MDFELHLLEDITGKFSADHIVGRGGYGIVYRGVYNGEEIAVKRLHQLQGLDNKAFDREFRNLSKVCHPNIVRLIGYCYESRRKFVEHNGENIWATVMERVLCFEYMHGGSLDTHISDESCDLDWPTCYKIIKGTSEGLNHLHSAQQGEPIYHLDLKPANILLDKDCTPKIADLGLSRLVASTETHRTQTRLGTLGYMPPEYINSGDISPKFDVFSLGIIIIKIMAGNTGYSRSVEMPPEQFIELVAQDWKTRLQSTSTYSSQEIDILRVKTCVGIALRCVHANRKSRPPIKMIVNELEVLEAEVKKMMSMPSDDQSKDLIEQRISESNVLAIDPTMELRFAFEPRKDISCCLQLTNKTDGSIAYNIKINQTKYLAKPSMGIMPPCSKCYISVTLRAQEEAPPNMECHDMFLVQSLDISKEQMTTEITKEFFKKVMVEKLVDTVKLPIVYVALE</sequence>
<evidence type="ECO:0000256" key="5">
    <source>
        <dbReference type="PROSITE-ProRule" id="PRU10141"/>
    </source>
</evidence>
<comment type="similarity">
    <text evidence="6">Belongs to the protein kinase superfamily.</text>
</comment>
<dbReference type="AlphaFoldDB" id="A0AAQ3UUD8"/>
<keyword evidence="1" id="KW-0808">Transferase</keyword>
<keyword evidence="3" id="KW-0418">Kinase</keyword>
<evidence type="ECO:0000313" key="9">
    <source>
        <dbReference type="EMBL" id="WVZ97774.1"/>
    </source>
</evidence>
<feature type="domain" description="Protein kinase" evidence="7">
    <location>
        <begin position="15"/>
        <end position="300"/>
    </location>
</feature>
<dbReference type="SMART" id="SM00220">
    <property type="entry name" value="S_TKc"/>
    <property type="match status" value="1"/>
</dbReference>
<dbReference type="Gene3D" id="1.10.510.10">
    <property type="entry name" value="Transferase(Phosphotransferase) domain 1"/>
    <property type="match status" value="1"/>
</dbReference>
<dbReference type="GO" id="GO:0004674">
    <property type="term" value="F:protein serine/threonine kinase activity"/>
    <property type="evidence" value="ECO:0007669"/>
    <property type="project" value="UniProtKB-KW"/>
</dbReference>
<dbReference type="SUPFAM" id="SSF49354">
    <property type="entry name" value="PapD-like"/>
    <property type="match status" value="1"/>
</dbReference>
<name>A0AAQ3UUD8_PASNO</name>
<evidence type="ECO:0000313" key="10">
    <source>
        <dbReference type="Proteomes" id="UP001341281"/>
    </source>
</evidence>
<dbReference type="PROSITE" id="PS00107">
    <property type="entry name" value="PROTEIN_KINASE_ATP"/>
    <property type="match status" value="1"/>
</dbReference>
<dbReference type="InterPro" id="IPR013783">
    <property type="entry name" value="Ig-like_fold"/>
</dbReference>
<proteinExistence type="inferred from homology"/>
<protein>
    <recommendedName>
        <fullName evidence="11">Protein kinase domain-containing protein</fullName>
    </recommendedName>
</protein>
<evidence type="ECO:0000256" key="6">
    <source>
        <dbReference type="RuleBase" id="RU000304"/>
    </source>
</evidence>
<dbReference type="PROSITE" id="PS50011">
    <property type="entry name" value="PROTEIN_KINASE_DOM"/>
    <property type="match status" value="1"/>
</dbReference>
<evidence type="ECO:0000256" key="3">
    <source>
        <dbReference type="ARBA" id="ARBA00022777"/>
    </source>
</evidence>
<evidence type="ECO:0000256" key="4">
    <source>
        <dbReference type="ARBA" id="ARBA00022840"/>
    </source>
</evidence>
<dbReference type="Proteomes" id="UP001341281">
    <property type="component" value="Chromosome 10"/>
</dbReference>
<dbReference type="GO" id="GO:0005524">
    <property type="term" value="F:ATP binding"/>
    <property type="evidence" value="ECO:0007669"/>
    <property type="project" value="UniProtKB-UniRule"/>
</dbReference>
<keyword evidence="2 5" id="KW-0547">Nucleotide-binding</keyword>
<organism evidence="9 10">
    <name type="scientific">Paspalum notatum var. saurae</name>
    <dbReference type="NCBI Taxonomy" id="547442"/>
    <lineage>
        <taxon>Eukaryota</taxon>
        <taxon>Viridiplantae</taxon>
        <taxon>Streptophyta</taxon>
        <taxon>Embryophyta</taxon>
        <taxon>Tracheophyta</taxon>
        <taxon>Spermatophyta</taxon>
        <taxon>Magnoliopsida</taxon>
        <taxon>Liliopsida</taxon>
        <taxon>Poales</taxon>
        <taxon>Poaceae</taxon>
        <taxon>PACMAD clade</taxon>
        <taxon>Panicoideae</taxon>
        <taxon>Andropogonodae</taxon>
        <taxon>Paspaleae</taxon>
        <taxon>Paspalinae</taxon>
        <taxon>Paspalum</taxon>
    </lineage>
</organism>
<dbReference type="PROSITE" id="PS00108">
    <property type="entry name" value="PROTEIN_KINASE_ST"/>
    <property type="match status" value="1"/>
</dbReference>
<evidence type="ECO:0000259" key="8">
    <source>
        <dbReference type="PROSITE" id="PS50202"/>
    </source>
</evidence>
<dbReference type="Gene3D" id="2.60.40.10">
    <property type="entry name" value="Immunoglobulins"/>
    <property type="match status" value="1"/>
</dbReference>
<gene>
    <name evidence="9" type="ORF">U9M48_043287</name>
</gene>
<keyword evidence="4 5" id="KW-0067">ATP-binding</keyword>
<dbReference type="PROSITE" id="PS50202">
    <property type="entry name" value="MSP"/>
    <property type="match status" value="1"/>
</dbReference>
<dbReference type="InterPro" id="IPR000719">
    <property type="entry name" value="Prot_kinase_dom"/>
</dbReference>
<keyword evidence="6" id="KW-0723">Serine/threonine-protein kinase</keyword>
<keyword evidence="10" id="KW-1185">Reference proteome</keyword>
<reference evidence="9 10" key="1">
    <citation type="submission" date="2024-02" db="EMBL/GenBank/DDBJ databases">
        <title>High-quality chromosome-scale genome assembly of Pensacola bahiagrass (Paspalum notatum Flugge var. saurae).</title>
        <authorList>
            <person name="Vega J.M."/>
            <person name="Podio M."/>
            <person name="Orjuela J."/>
            <person name="Siena L.A."/>
            <person name="Pessino S.C."/>
            <person name="Combes M.C."/>
            <person name="Mariac C."/>
            <person name="Albertini E."/>
            <person name="Pupilli F."/>
            <person name="Ortiz J.P.A."/>
            <person name="Leblanc O."/>
        </authorList>
    </citation>
    <scope>NUCLEOTIDE SEQUENCE [LARGE SCALE GENOMIC DNA]</scope>
    <source>
        <strain evidence="9">R1</strain>
        <tissue evidence="9">Leaf</tissue>
    </source>
</reference>
<feature type="binding site" evidence="5">
    <location>
        <position position="42"/>
    </location>
    <ligand>
        <name>ATP</name>
        <dbReference type="ChEBI" id="CHEBI:30616"/>
    </ligand>
</feature>